<dbReference type="STRING" id="29730.A0A0D2T0U7"/>
<reference evidence="1 2" key="1">
    <citation type="journal article" date="2012" name="Nature">
        <title>Repeated polyploidization of Gossypium genomes and the evolution of spinnable cotton fibres.</title>
        <authorList>
            <person name="Paterson A.H."/>
            <person name="Wendel J.F."/>
            <person name="Gundlach H."/>
            <person name="Guo H."/>
            <person name="Jenkins J."/>
            <person name="Jin D."/>
            <person name="Llewellyn D."/>
            <person name="Showmaker K.C."/>
            <person name="Shu S."/>
            <person name="Udall J."/>
            <person name="Yoo M.J."/>
            <person name="Byers R."/>
            <person name="Chen W."/>
            <person name="Doron-Faigenboim A."/>
            <person name="Duke M.V."/>
            <person name="Gong L."/>
            <person name="Grimwood J."/>
            <person name="Grover C."/>
            <person name="Grupp K."/>
            <person name="Hu G."/>
            <person name="Lee T.H."/>
            <person name="Li J."/>
            <person name="Lin L."/>
            <person name="Liu T."/>
            <person name="Marler B.S."/>
            <person name="Page J.T."/>
            <person name="Roberts A.W."/>
            <person name="Romanel E."/>
            <person name="Sanders W.S."/>
            <person name="Szadkowski E."/>
            <person name="Tan X."/>
            <person name="Tang H."/>
            <person name="Xu C."/>
            <person name="Wang J."/>
            <person name="Wang Z."/>
            <person name="Zhang D."/>
            <person name="Zhang L."/>
            <person name="Ashrafi H."/>
            <person name="Bedon F."/>
            <person name="Bowers J.E."/>
            <person name="Brubaker C.L."/>
            <person name="Chee P.W."/>
            <person name="Das S."/>
            <person name="Gingle A.R."/>
            <person name="Haigler C.H."/>
            <person name="Harker D."/>
            <person name="Hoffmann L.V."/>
            <person name="Hovav R."/>
            <person name="Jones D.C."/>
            <person name="Lemke C."/>
            <person name="Mansoor S."/>
            <person name="ur Rahman M."/>
            <person name="Rainville L.N."/>
            <person name="Rambani A."/>
            <person name="Reddy U.K."/>
            <person name="Rong J.K."/>
            <person name="Saranga Y."/>
            <person name="Scheffler B.E."/>
            <person name="Scheffler J.A."/>
            <person name="Stelly D.M."/>
            <person name="Triplett B.A."/>
            <person name="Van Deynze A."/>
            <person name="Vaslin M.F."/>
            <person name="Waghmare V.N."/>
            <person name="Walford S.A."/>
            <person name="Wright R.J."/>
            <person name="Zaki E.A."/>
            <person name="Zhang T."/>
            <person name="Dennis E.S."/>
            <person name="Mayer K.F."/>
            <person name="Peterson D.G."/>
            <person name="Rokhsar D.S."/>
            <person name="Wang X."/>
            <person name="Schmutz J."/>
        </authorList>
    </citation>
    <scope>NUCLEOTIDE SEQUENCE [LARGE SCALE GENOMIC DNA]</scope>
</reference>
<name>A0A0D2T0U7_GOSRA</name>
<dbReference type="Proteomes" id="UP000032304">
    <property type="component" value="Chromosome 8"/>
</dbReference>
<dbReference type="eggNOG" id="KOG0474">
    <property type="taxonomic scope" value="Eukaryota"/>
</dbReference>
<dbReference type="Gramene" id="KJB48081">
    <property type="protein sequence ID" value="KJB48081"/>
    <property type="gene ID" value="B456_008G052700"/>
</dbReference>
<dbReference type="AlphaFoldDB" id="A0A0D2T0U7"/>
<dbReference type="EMBL" id="CM001747">
    <property type="protein sequence ID" value="KJB48082.1"/>
    <property type="molecule type" value="Genomic_DNA"/>
</dbReference>
<evidence type="ECO:0000313" key="1">
    <source>
        <dbReference type="EMBL" id="KJB48081.1"/>
    </source>
</evidence>
<dbReference type="EMBL" id="CM001747">
    <property type="protein sequence ID" value="KJB48081.1"/>
    <property type="molecule type" value="Genomic_DNA"/>
</dbReference>
<keyword evidence="2" id="KW-1185">Reference proteome</keyword>
<sequence>MLGKHLRRAHLVQALKKKWLLPDNRRTEELEVKEKFNWVELAERELKIEQVVDIKRFVRSSASRVVGIVESVKRERVRGRVKEGWEKGLFGRFRKESHYCKI</sequence>
<accession>A0A0D2T0U7</accession>
<dbReference type="Gramene" id="KJB48082">
    <property type="protein sequence ID" value="KJB48082"/>
    <property type="gene ID" value="B456_008G052700"/>
</dbReference>
<gene>
    <name evidence="1" type="ORF">B456_008G052700</name>
</gene>
<organism evidence="1 2">
    <name type="scientific">Gossypium raimondii</name>
    <name type="common">Peruvian cotton</name>
    <name type="synonym">Gossypium klotzschianum subsp. raimondii</name>
    <dbReference type="NCBI Taxonomy" id="29730"/>
    <lineage>
        <taxon>Eukaryota</taxon>
        <taxon>Viridiplantae</taxon>
        <taxon>Streptophyta</taxon>
        <taxon>Embryophyta</taxon>
        <taxon>Tracheophyta</taxon>
        <taxon>Spermatophyta</taxon>
        <taxon>Magnoliopsida</taxon>
        <taxon>eudicotyledons</taxon>
        <taxon>Gunneridae</taxon>
        <taxon>Pentapetalae</taxon>
        <taxon>rosids</taxon>
        <taxon>malvids</taxon>
        <taxon>Malvales</taxon>
        <taxon>Malvaceae</taxon>
        <taxon>Malvoideae</taxon>
        <taxon>Gossypium</taxon>
    </lineage>
</organism>
<proteinExistence type="predicted"/>
<protein>
    <submittedName>
        <fullName evidence="1">Uncharacterized protein</fullName>
    </submittedName>
</protein>
<evidence type="ECO:0000313" key="2">
    <source>
        <dbReference type="Proteomes" id="UP000032304"/>
    </source>
</evidence>
<dbReference type="OMA" id="FRKESHY"/>